<evidence type="ECO:0000259" key="3">
    <source>
        <dbReference type="PROSITE" id="PS51186"/>
    </source>
</evidence>
<dbReference type="Proteomes" id="UP001157134">
    <property type="component" value="Unassembled WGS sequence"/>
</dbReference>
<comment type="caution">
    <text evidence="4">The sequence shown here is derived from an EMBL/GenBank/DDBJ whole genome shotgun (WGS) entry which is preliminary data.</text>
</comment>
<gene>
    <name evidence="4" type="primary">yncA</name>
    <name evidence="4" type="ORF">tloyanaT_34120</name>
</gene>
<evidence type="ECO:0000256" key="1">
    <source>
        <dbReference type="ARBA" id="ARBA00022679"/>
    </source>
</evidence>
<dbReference type="PROSITE" id="PS51186">
    <property type="entry name" value="GNAT"/>
    <property type="match status" value="1"/>
</dbReference>
<keyword evidence="1" id="KW-0808">Transferase</keyword>
<keyword evidence="2" id="KW-0012">Acyltransferase</keyword>
<dbReference type="InterPro" id="IPR000182">
    <property type="entry name" value="GNAT_dom"/>
</dbReference>
<dbReference type="CDD" id="cd04301">
    <property type="entry name" value="NAT_SF"/>
    <property type="match status" value="1"/>
</dbReference>
<keyword evidence="5" id="KW-1185">Reference proteome</keyword>
<accession>A0ABQ6HHJ5</accession>
<reference evidence="4 5" key="1">
    <citation type="submission" date="2023-03" db="EMBL/GenBank/DDBJ databases">
        <title>Thalassotalea loyana LMG 22536T draft genome sequence.</title>
        <authorList>
            <person name="Sawabe T."/>
        </authorList>
    </citation>
    <scope>NUCLEOTIDE SEQUENCE [LARGE SCALE GENOMIC DNA]</scope>
    <source>
        <strain evidence="4 5">LMG 22536</strain>
    </source>
</reference>
<dbReference type="SUPFAM" id="SSF55729">
    <property type="entry name" value="Acyl-CoA N-acyltransferases (Nat)"/>
    <property type="match status" value="1"/>
</dbReference>
<dbReference type="InterPro" id="IPR016181">
    <property type="entry name" value="Acyl_CoA_acyltransferase"/>
</dbReference>
<evidence type="ECO:0000313" key="4">
    <source>
        <dbReference type="EMBL" id="GLX87159.1"/>
    </source>
</evidence>
<dbReference type="PANTHER" id="PTHR43072:SF23">
    <property type="entry name" value="UPF0039 PROTEIN C11D3.02C"/>
    <property type="match status" value="1"/>
</dbReference>
<dbReference type="EMBL" id="BSSV01000009">
    <property type="protein sequence ID" value="GLX87159.1"/>
    <property type="molecule type" value="Genomic_DNA"/>
</dbReference>
<dbReference type="Pfam" id="PF00583">
    <property type="entry name" value="Acetyltransf_1"/>
    <property type="match status" value="1"/>
</dbReference>
<sequence length="165" mass="18918">MQIIDCQYEQQSETILALFNHAIIHSTALYEYHPRTLDDIKQWFEAKSAHKFPVIGVIDENNQLLGFASYGAFRPYPANKFTAELAIYVDQQHHGKGVATQLMTTLIERAKSQGLHTIIAAIDEQNQASIELHKKFGFVHTGTLKEVGFKFEKWLNLCFYQLMLT</sequence>
<evidence type="ECO:0000256" key="2">
    <source>
        <dbReference type="ARBA" id="ARBA00023315"/>
    </source>
</evidence>
<protein>
    <submittedName>
        <fullName evidence="4">N-acetyltransferase</fullName>
    </submittedName>
</protein>
<feature type="domain" description="N-acetyltransferase" evidence="3">
    <location>
        <begin position="13"/>
        <end position="158"/>
    </location>
</feature>
<dbReference type="Gene3D" id="3.40.630.30">
    <property type="match status" value="1"/>
</dbReference>
<dbReference type="RefSeq" id="WP_284300947.1">
    <property type="nucleotide sequence ID" value="NZ_BSSV01000009.1"/>
</dbReference>
<dbReference type="PANTHER" id="PTHR43072">
    <property type="entry name" value="N-ACETYLTRANSFERASE"/>
    <property type="match status" value="1"/>
</dbReference>
<evidence type="ECO:0000313" key="5">
    <source>
        <dbReference type="Proteomes" id="UP001157134"/>
    </source>
</evidence>
<organism evidence="4 5">
    <name type="scientific">Thalassotalea loyana</name>
    <dbReference type="NCBI Taxonomy" id="280483"/>
    <lineage>
        <taxon>Bacteria</taxon>
        <taxon>Pseudomonadati</taxon>
        <taxon>Pseudomonadota</taxon>
        <taxon>Gammaproteobacteria</taxon>
        <taxon>Alteromonadales</taxon>
        <taxon>Colwelliaceae</taxon>
        <taxon>Thalassotalea</taxon>
    </lineage>
</organism>
<proteinExistence type="predicted"/>
<name>A0ABQ6HHJ5_9GAMM</name>